<proteinExistence type="predicted"/>
<feature type="region of interest" description="Disordered" evidence="1">
    <location>
        <begin position="1"/>
        <end position="66"/>
    </location>
</feature>
<sequence>MSVRSATTAAASWRSPACRSACPASGTPWRSASSGGSTRRPRRRCPPSAPPATAPGGRGLGVRRCR</sequence>
<feature type="compositionally biased region" description="Low complexity" evidence="1">
    <location>
        <begin position="1"/>
        <end position="12"/>
    </location>
</feature>
<reference evidence="2" key="1">
    <citation type="submission" date="2014-09" db="EMBL/GenBank/DDBJ databases">
        <authorList>
            <person name="Magalhaes I.L.F."/>
            <person name="Oliveira U."/>
            <person name="Santos F.R."/>
            <person name="Vidigal T.H.D.A."/>
            <person name="Brescovit A.D."/>
            <person name="Santos A.J."/>
        </authorList>
    </citation>
    <scope>NUCLEOTIDE SEQUENCE</scope>
    <source>
        <tissue evidence="2">Shoot tissue taken approximately 20 cm above the soil surface</tissue>
    </source>
</reference>
<dbReference type="AlphaFoldDB" id="A0A0A9G663"/>
<evidence type="ECO:0000313" key="2">
    <source>
        <dbReference type="EMBL" id="JAE18969.1"/>
    </source>
</evidence>
<reference evidence="2" key="2">
    <citation type="journal article" date="2015" name="Data Brief">
        <title>Shoot transcriptome of the giant reed, Arundo donax.</title>
        <authorList>
            <person name="Barrero R.A."/>
            <person name="Guerrero F.D."/>
            <person name="Moolhuijzen P."/>
            <person name="Goolsby J.A."/>
            <person name="Tidwell J."/>
            <person name="Bellgard S.E."/>
            <person name="Bellgard M.I."/>
        </authorList>
    </citation>
    <scope>NUCLEOTIDE SEQUENCE</scope>
    <source>
        <tissue evidence="2">Shoot tissue taken approximately 20 cm above the soil surface</tissue>
    </source>
</reference>
<name>A0A0A9G663_ARUDO</name>
<evidence type="ECO:0000256" key="1">
    <source>
        <dbReference type="SAM" id="MobiDB-lite"/>
    </source>
</evidence>
<organism evidence="2">
    <name type="scientific">Arundo donax</name>
    <name type="common">Giant reed</name>
    <name type="synonym">Donax arundinaceus</name>
    <dbReference type="NCBI Taxonomy" id="35708"/>
    <lineage>
        <taxon>Eukaryota</taxon>
        <taxon>Viridiplantae</taxon>
        <taxon>Streptophyta</taxon>
        <taxon>Embryophyta</taxon>
        <taxon>Tracheophyta</taxon>
        <taxon>Spermatophyta</taxon>
        <taxon>Magnoliopsida</taxon>
        <taxon>Liliopsida</taxon>
        <taxon>Poales</taxon>
        <taxon>Poaceae</taxon>
        <taxon>PACMAD clade</taxon>
        <taxon>Arundinoideae</taxon>
        <taxon>Arundineae</taxon>
        <taxon>Arundo</taxon>
    </lineage>
</organism>
<dbReference type="EMBL" id="GBRH01178927">
    <property type="protein sequence ID" value="JAE18969.1"/>
    <property type="molecule type" value="Transcribed_RNA"/>
</dbReference>
<protein>
    <submittedName>
        <fullName evidence="2">Uncharacterized protein</fullName>
    </submittedName>
</protein>
<accession>A0A0A9G663</accession>